<accession>A0AAU7Q8Z5</accession>
<organism evidence="1">
    <name type="scientific">Acerihabitans sp. KWT182</name>
    <dbReference type="NCBI Taxonomy" id="3157919"/>
    <lineage>
        <taxon>Bacteria</taxon>
        <taxon>Pseudomonadati</taxon>
        <taxon>Pseudomonadota</taxon>
        <taxon>Gammaproteobacteria</taxon>
        <taxon>Enterobacterales</taxon>
        <taxon>Pectobacteriaceae</taxon>
        <taxon>Acerihabitans</taxon>
    </lineage>
</organism>
<proteinExistence type="predicted"/>
<sequence>MKLTQAAQRHIMNHVVFPAMPTLRFHNETLPFAGQNLGSIEWVYLHAGLVYAQTLKMDAHLLSKEELLQLGFSLDQMISGGLVDPHYIFIFDQAAKIYHNLHQRPHRPMQTTHEIFQGVNASANALNAIFEAGDSYLNESNPVDKLISALENYKPRPKLADDLERATALFTQQNDDIANKYAVVDDMLLTQVLANLDQEESDFILSAHVTRIQAQFSFFKLVRNQMISRHLPRHSHTIGLAPEVDLLAAVSRGERRIYSLLPESSGYMFNRIDDNVQFYYALMTDSVTPRKDADYTLRIDADTADAGDAPVMKKATENLDTLIDNLTLIHKNLLSNKLYQYGFEETTGEKAQKFLLSLIPLYDCVSGIRAQSREAVLPCMLDALSLVPFIGKAGSLTTRVAQRGTSGAIVALRANLGAQAVRGAIKETLRHTAADLGRLALVPAAEELNRHAMISLGLTAVRTLDPGFELLTLAGMRSTKGLINIAKQIEGRVPVWKKNPDMA</sequence>
<name>A0AAU7Q8Z5_9GAMM</name>
<dbReference type="EMBL" id="CP157947">
    <property type="protein sequence ID" value="XBS69622.1"/>
    <property type="molecule type" value="Genomic_DNA"/>
</dbReference>
<reference evidence="1" key="1">
    <citation type="submission" date="2024-06" db="EMBL/GenBank/DDBJ databases">
        <authorList>
            <person name="Coelho C."/>
            <person name="Bento M."/>
            <person name="Garcia E."/>
            <person name="Camelo A."/>
            <person name="Brandao I."/>
            <person name="Espirito Santo C."/>
            <person name="Trovao J."/>
            <person name="Verissimo A."/>
            <person name="Costa J."/>
            <person name="Tiago I."/>
        </authorList>
    </citation>
    <scope>NUCLEOTIDE SEQUENCE</scope>
    <source>
        <strain evidence="1">KWT182</strain>
    </source>
</reference>
<evidence type="ECO:0000313" key="1">
    <source>
        <dbReference type="EMBL" id="XBS69622.1"/>
    </source>
</evidence>
<dbReference type="AlphaFoldDB" id="A0AAU7Q8Z5"/>
<protein>
    <submittedName>
        <fullName evidence="1">Uncharacterized protein</fullName>
    </submittedName>
</protein>
<gene>
    <name evidence="1" type="ORF">ABK905_25390</name>
</gene>